<dbReference type="GO" id="GO:0090313">
    <property type="term" value="P:regulation of protein targeting to membrane"/>
    <property type="evidence" value="ECO:0007669"/>
    <property type="project" value="TreeGrafter"/>
</dbReference>
<feature type="compositionally biased region" description="Basic and acidic residues" evidence="1">
    <location>
        <begin position="649"/>
        <end position="662"/>
    </location>
</feature>
<dbReference type="PANTHER" id="PTHR30441:SF4">
    <property type="entry name" value="PROTEIN ASMA"/>
    <property type="match status" value="1"/>
</dbReference>
<feature type="region of interest" description="Disordered" evidence="1">
    <location>
        <begin position="350"/>
        <end position="384"/>
    </location>
</feature>
<feature type="domain" description="AsmA" evidence="2">
    <location>
        <begin position="332"/>
        <end position="562"/>
    </location>
</feature>
<comment type="caution">
    <text evidence="3">The sequence shown here is derived from an EMBL/GenBank/DDBJ whole genome shotgun (WGS) entry which is preliminary data.</text>
</comment>
<dbReference type="InterPro" id="IPR052894">
    <property type="entry name" value="AsmA-related"/>
</dbReference>
<accession>A0A934QH93</accession>
<keyword evidence="4" id="KW-1185">Reference proteome</keyword>
<proteinExistence type="predicted"/>
<sequence>MKKLLLIVAAVVVLLVAVALIAPMLIPMDTYKQQIARQVEAATGRQITIEGDLSLSILPRTQVTANQVQFANAAWADAPQMAELEQLQVRVNPFALLSSQLEIESFVLQQPVIHLAKNAQGEVNWQFEGSGQASGEPTGGDQPARDTGTGGGGSGTGPLQDITLNDVRLVDGTVTYRDAQTGQTTEITDVNMTVSLSSLDSPMTADGALTWNGETIDLEAEVTTPRQLMAGNQADIVANISSNPVNLSFDGDLVNAPPRRIQGEVELDVPSIKQLADWAGSPISSPEGTLETFRLAGTVDAKGQTYGFSANEIVFDEITGEGQFAADLTGDKPWLSGKLALAEMNLTPYLPAPTEKAEGGGSEEDSGDSSGSGGAQDPAQWNDDPIDLSALHAVNVDFDLSVEGIQAREVTVGRTAMQMQLQDGRLQADLSELNLYDGTGKGRVVVNARQDTPSLANTFQLQGLNAQPFLTDVAGFERLEGTGAMQFDVQASGKSQKALVENLNGTGAINFQDGAISGVNLAQMVRNVKSAFQNAGSTQKTDFAELSGTFDITDGVLKNQDLLLLNPLLRVRGEGQADIGARTVNYRLTPKAVATTEGQGGQVQEQGVAVPVIIEGPWHNISYRPDLQSVIRDAVKNPEQIKKTFEKVKEGVEGGTDPRKVLEGLTGGGSGSSSAGTDSGDSDGGSAEEKAKDALKNLLGN</sequence>
<feature type="region of interest" description="Disordered" evidence="1">
    <location>
        <begin position="128"/>
        <end position="161"/>
    </location>
</feature>
<evidence type="ECO:0000313" key="3">
    <source>
        <dbReference type="EMBL" id="MBK1696991.1"/>
    </source>
</evidence>
<dbReference type="Pfam" id="PF05170">
    <property type="entry name" value="AsmA"/>
    <property type="match status" value="2"/>
</dbReference>
<dbReference type="EMBL" id="NRRE01000020">
    <property type="protein sequence ID" value="MBK1696991.1"/>
    <property type="molecule type" value="Genomic_DNA"/>
</dbReference>
<dbReference type="GO" id="GO:0005886">
    <property type="term" value="C:plasma membrane"/>
    <property type="evidence" value="ECO:0007669"/>
    <property type="project" value="TreeGrafter"/>
</dbReference>
<dbReference type="Proteomes" id="UP000778970">
    <property type="component" value="Unassembled WGS sequence"/>
</dbReference>
<evidence type="ECO:0000256" key="1">
    <source>
        <dbReference type="SAM" id="MobiDB-lite"/>
    </source>
</evidence>
<protein>
    <submittedName>
        <fullName evidence="3">AsmA family protein</fullName>
    </submittedName>
</protein>
<name>A0A934QH93_9PROT</name>
<dbReference type="InterPro" id="IPR007844">
    <property type="entry name" value="AsmA"/>
</dbReference>
<evidence type="ECO:0000313" key="4">
    <source>
        <dbReference type="Proteomes" id="UP000778970"/>
    </source>
</evidence>
<evidence type="ECO:0000259" key="2">
    <source>
        <dbReference type="Pfam" id="PF05170"/>
    </source>
</evidence>
<dbReference type="AlphaFoldDB" id="A0A934QH93"/>
<feature type="domain" description="AsmA" evidence="2">
    <location>
        <begin position="2"/>
        <end position="228"/>
    </location>
</feature>
<organism evidence="3 4">
    <name type="scientific">Rhodovibrio salinarum</name>
    <dbReference type="NCBI Taxonomy" id="1087"/>
    <lineage>
        <taxon>Bacteria</taxon>
        <taxon>Pseudomonadati</taxon>
        <taxon>Pseudomonadota</taxon>
        <taxon>Alphaproteobacteria</taxon>
        <taxon>Rhodospirillales</taxon>
        <taxon>Rhodovibrionaceae</taxon>
        <taxon>Rhodovibrio</taxon>
    </lineage>
</organism>
<reference evidence="3" key="1">
    <citation type="submission" date="2017-08" db="EMBL/GenBank/DDBJ databases">
        <authorList>
            <person name="Imhoff J.F."/>
            <person name="Rahn T."/>
            <person name="Kuenzel S."/>
            <person name="Neulinger S.C."/>
        </authorList>
    </citation>
    <scope>NUCLEOTIDE SEQUENCE</scope>
    <source>
        <strain evidence="3">DSM 9154</strain>
    </source>
</reference>
<reference evidence="3" key="2">
    <citation type="journal article" date="2020" name="Microorganisms">
        <title>Osmotic Adaptation and Compatible Solute Biosynthesis of Phototrophic Bacteria as Revealed from Genome Analyses.</title>
        <authorList>
            <person name="Imhoff J.F."/>
            <person name="Rahn T."/>
            <person name="Kunzel S."/>
            <person name="Keller A."/>
            <person name="Neulinger S.C."/>
        </authorList>
    </citation>
    <scope>NUCLEOTIDE SEQUENCE</scope>
    <source>
        <strain evidence="3">DSM 9154</strain>
    </source>
</reference>
<dbReference type="PANTHER" id="PTHR30441">
    <property type="entry name" value="DUF748 DOMAIN-CONTAINING PROTEIN"/>
    <property type="match status" value="1"/>
</dbReference>
<gene>
    <name evidence="3" type="ORF">CKO21_07000</name>
</gene>
<feature type="region of interest" description="Disordered" evidence="1">
    <location>
        <begin position="649"/>
        <end position="701"/>
    </location>
</feature>